<proteinExistence type="predicted"/>
<dbReference type="AlphaFoldDB" id="A0AAN8NZF8"/>
<comment type="caution">
    <text evidence="2">The sequence shown here is derived from an EMBL/GenBank/DDBJ whole genome shotgun (WGS) entry which is preliminary data.</text>
</comment>
<keyword evidence="3" id="KW-1185">Reference proteome</keyword>
<keyword evidence="1" id="KW-1133">Transmembrane helix</keyword>
<dbReference type="Proteomes" id="UP001313282">
    <property type="component" value="Unassembled WGS sequence"/>
</dbReference>
<dbReference type="EMBL" id="JAVHNR010000002">
    <property type="protein sequence ID" value="KAK6351186.1"/>
    <property type="molecule type" value="Genomic_DNA"/>
</dbReference>
<protein>
    <submittedName>
        <fullName evidence="2">Uncharacterized protein</fullName>
    </submittedName>
</protein>
<accession>A0AAN8NZF8</accession>
<organism evidence="2 3">
    <name type="scientific">Orbilia javanica</name>
    <dbReference type="NCBI Taxonomy" id="47235"/>
    <lineage>
        <taxon>Eukaryota</taxon>
        <taxon>Fungi</taxon>
        <taxon>Dikarya</taxon>
        <taxon>Ascomycota</taxon>
        <taxon>Pezizomycotina</taxon>
        <taxon>Orbiliomycetes</taxon>
        <taxon>Orbiliales</taxon>
        <taxon>Orbiliaceae</taxon>
        <taxon>Orbilia</taxon>
    </lineage>
</organism>
<evidence type="ECO:0000313" key="3">
    <source>
        <dbReference type="Proteomes" id="UP001313282"/>
    </source>
</evidence>
<evidence type="ECO:0000256" key="1">
    <source>
        <dbReference type="SAM" id="Phobius"/>
    </source>
</evidence>
<reference evidence="2 3" key="1">
    <citation type="submission" date="2019-10" db="EMBL/GenBank/DDBJ databases">
        <authorList>
            <person name="Palmer J.M."/>
        </authorList>
    </citation>
    <scope>NUCLEOTIDE SEQUENCE [LARGE SCALE GENOMIC DNA]</scope>
    <source>
        <strain evidence="2 3">TWF718</strain>
    </source>
</reference>
<evidence type="ECO:0000313" key="2">
    <source>
        <dbReference type="EMBL" id="KAK6351186.1"/>
    </source>
</evidence>
<feature type="transmembrane region" description="Helical" evidence="1">
    <location>
        <begin position="413"/>
        <end position="439"/>
    </location>
</feature>
<gene>
    <name evidence="2" type="ORF">TWF718_004355</name>
</gene>
<keyword evidence="1" id="KW-0812">Transmembrane</keyword>
<name>A0AAN8NZF8_9PEZI</name>
<keyword evidence="1" id="KW-0472">Membrane</keyword>
<sequence>MFSAITTPYFIKTYNWLSLVLLLLWATSPLGGQASLRLLSTQLVAYSTPTEVRFLSPTNITSYISTGGRNYGTWRTQAEYIYTASLLGIAAAKHRTVDLWDNVRIPYIEEIEKQTPNSGPDGWYNVTTTNTTYSSLLGIPIRGLIDNITVTIPTSYSKLSCPYFKLVGDTEGEKCFAGKHNRCFNAGNPNSPEWIFPSVDHNNTWPGYGSYMFVGMNVSQTEFKSPYGNESPEPVDLIFESPGRGGISTAWCKLSQTYVEVQITCPSSRCAVSKIRRIRIGTPRPPLFYQATPGRIGTLANFVTDFSQVSKAGKPSFSNFNQGYIFNPDDPISATTDWVDIVDVGTDNFEIRMSQLINTLMGVVQGPALFLGNHDITPNNDTYSNSLGRVVHAESSMGESTELKELFICYKEWAVLMLFAAVLLFSLGISSAIIAYTALAPDTLGSLSALAVESQYFDVEHKGSTLDRDGKAIALKNRVVKLGDVEGSSETGYIALGTVDTDERAVADLSPGRVYR</sequence>